<evidence type="ECO:0000313" key="2">
    <source>
        <dbReference type="Proteomes" id="UP000661649"/>
    </source>
</evidence>
<dbReference type="RefSeq" id="WP_187559279.1">
    <property type="nucleotide sequence ID" value="NZ_JACRTP010000011.1"/>
</dbReference>
<proteinExistence type="predicted"/>
<sequence length="290" mass="33585">MHSYLRSIGFSELERKELDQILKEVITQYDEKTVIENSEGHLFVEVSKIFGCDVGITVCGEYDENNEFEMEYYFPFFRGTGITTQENVLIERHVGKESYAGAVDDIRIGVTIIFYLQNAAEYLTEHRHGHYTKGVYPVTLAGLAREARILLPVKKDEKQQREERENTVNRNRMIAAARNGDEEAMENLTMEDIDTYSMISGRIANEDIYSIVDTYFMPYGMECDLYNIMGEITEWSITKNTLTNEEIYQIRIFCNDMEMDICVNAKDLLGKPEVGRRFKGVIWLQGNVDF</sequence>
<gene>
    <name evidence="1" type="ORF">H8712_15475</name>
</gene>
<accession>A0ABR7PEZ0</accession>
<name>A0ABR7PEZ0_9FIRM</name>
<dbReference type="EMBL" id="JACRTP010000011">
    <property type="protein sequence ID" value="MBC8629984.1"/>
    <property type="molecule type" value="Genomic_DNA"/>
</dbReference>
<comment type="caution">
    <text evidence="1">The sequence shown here is derived from an EMBL/GenBank/DDBJ whole genome shotgun (WGS) entry which is preliminary data.</text>
</comment>
<dbReference type="Proteomes" id="UP000661649">
    <property type="component" value="Unassembled WGS sequence"/>
</dbReference>
<reference evidence="1 2" key="1">
    <citation type="submission" date="2020-08" db="EMBL/GenBank/DDBJ databases">
        <title>Genome public.</title>
        <authorList>
            <person name="Liu C."/>
            <person name="Sun Q."/>
        </authorList>
    </citation>
    <scope>NUCLEOTIDE SEQUENCE [LARGE SCALE GENOMIC DNA]</scope>
    <source>
        <strain evidence="1 2">3_YM_SP_D4_24.mj</strain>
    </source>
</reference>
<organism evidence="1 2">
    <name type="scientific">Blautia stercoris</name>
    <dbReference type="NCBI Taxonomy" id="871664"/>
    <lineage>
        <taxon>Bacteria</taxon>
        <taxon>Bacillati</taxon>
        <taxon>Bacillota</taxon>
        <taxon>Clostridia</taxon>
        <taxon>Lachnospirales</taxon>
        <taxon>Lachnospiraceae</taxon>
        <taxon>Blautia</taxon>
    </lineage>
</organism>
<protein>
    <submittedName>
        <fullName evidence="1">DUF3881 family protein</fullName>
    </submittedName>
</protein>
<keyword evidence="2" id="KW-1185">Reference proteome</keyword>
<evidence type="ECO:0000313" key="1">
    <source>
        <dbReference type="EMBL" id="MBC8629984.1"/>
    </source>
</evidence>
<dbReference type="Pfam" id="PF12997">
    <property type="entry name" value="DUF3881"/>
    <property type="match status" value="1"/>
</dbReference>
<dbReference type="InterPro" id="IPR024541">
    <property type="entry name" value="DUF3881"/>
</dbReference>